<dbReference type="InterPro" id="IPR051455">
    <property type="entry name" value="Bact_solute-bind_prot3"/>
</dbReference>
<dbReference type="SMART" id="SM00062">
    <property type="entry name" value="PBPb"/>
    <property type="match status" value="1"/>
</dbReference>
<evidence type="ECO:0000256" key="4">
    <source>
        <dbReference type="SAM" id="SignalP"/>
    </source>
</evidence>
<name>A0A4Q9R6H9_9GAMM</name>
<dbReference type="PANTHER" id="PTHR30085:SF2">
    <property type="entry name" value="GLUTAMATE_ASPARTATE IMPORT SOLUTE-BINDING PROTEIN"/>
    <property type="match status" value="1"/>
</dbReference>
<dbReference type="GO" id="GO:0005576">
    <property type="term" value="C:extracellular region"/>
    <property type="evidence" value="ECO:0007669"/>
    <property type="project" value="TreeGrafter"/>
</dbReference>
<evidence type="ECO:0000256" key="3">
    <source>
        <dbReference type="ARBA" id="ARBA00022729"/>
    </source>
</evidence>
<protein>
    <submittedName>
        <fullName evidence="6">Amino acid ABC transporter substrate-binding protein</fullName>
    </submittedName>
</protein>
<evidence type="ECO:0000256" key="2">
    <source>
        <dbReference type="ARBA" id="ARBA00022448"/>
    </source>
</evidence>
<keyword evidence="7" id="KW-1185">Reference proteome</keyword>
<proteinExistence type="inferred from homology"/>
<feature type="domain" description="Solute-binding protein family 3/N-terminal" evidence="5">
    <location>
        <begin position="55"/>
        <end position="287"/>
    </location>
</feature>
<dbReference type="Gene3D" id="3.40.190.10">
    <property type="entry name" value="Periplasmic binding protein-like II"/>
    <property type="match status" value="2"/>
</dbReference>
<reference evidence="6 7" key="1">
    <citation type="submission" date="2018-06" db="EMBL/GenBank/DDBJ databases">
        <title>Three novel Pseudomonas species isolated from symptomatic oak.</title>
        <authorList>
            <person name="Bueno-Gonzalez V."/>
            <person name="Brady C."/>
        </authorList>
    </citation>
    <scope>NUCLEOTIDE SEQUENCE [LARGE SCALE GENOMIC DNA]</scope>
    <source>
        <strain evidence="6 7">P17C</strain>
    </source>
</reference>
<feature type="signal peptide" evidence="4">
    <location>
        <begin position="1"/>
        <end position="40"/>
    </location>
</feature>
<dbReference type="InterPro" id="IPR001638">
    <property type="entry name" value="Solute-binding_3/MltF_N"/>
</dbReference>
<evidence type="ECO:0000313" key="7">
    <source>
        <dbReference type="Proteomes" id="UP000292639"/>
    </source>
</evidence>
<dbReference type="GO" id="GO:0030288">
    <property type="term" value="C:outer membrane-bounded periplasmic space"/>
    <property type="evidence" value="ECO:0007669"/>
    <property type="project" value="TreeGrafter"/>
</dbReference>
<dbReference type="AlphaFoldDB" id="A0A4Q9R6H9"/>
<sequence>MPGKEIGITWIWNRASRLWPSACIAAALLLASVAITAVNAAEDGETLERIARTASVTLGHRHNAPPLSYVADGQVMGYSVDICRHIVEGIRQELGLERIDVRYMPVTTATRFILIGNGSIDLECGATTNTVMRRKLAEFSYPHFVASNRFVSRRENALHNLADLAGRSVAAPSGSLGLEQLHALNRAGYLNISVILTRDYQEAFELVANGKAAALVADDILLAGLVAASDNPQAFEISSLTLENPEPYGILLPPGDLRFKAVVNRSMRDLFASGEIETLYRRWFQSPIPPNGQSLALPITSELRAIFASPGEYLD</sequence>
<comment type="caution">
    <text evidence="6">The sequence shown here is derived from an EMBL/GenBank/DDBJ whole genome shotgun (WGS) entry which is preliminary data.</text>
</comment>
<comment type="similarity">
    <text evidence="1">Belongs to the bacterial solute-binding protein 3 family.</text>
</comment>
<keyword evidence="2" id="KW-0813">Transport</keyword>
<accession>A0A4Q9R6H9</accession>
<gene>
    <name evidence="6" type="ORF">DNJ96_11130</name>
</gene>
<dbReference type="GO" id="GO:0006865">
    <property type="term" value="P:amino acid transport"/>
    <property type="evidence" value="ECO:0007669"/>
    <property type="project" value="TreeGrafter"/>
</dbReference>
<feature type="chain" id="PRO_5020927250" evidence="4">
    <location>
        <begin position="41"/>
        <end position="315"/>
    </location>
</feature>
<dbReference type="Proteomes" id="UP000292639">
    <property type="component" value="Unassembled WGS sequence"/>
</dbReference>
<evidence type="ECO:0000259" key="5">
    <source>
        <dbReference type="SMART" id="SM00062"/>
    </source>
</evidence>
<evidence type="ECO:0000256" key="1">
    <source>
        <dbReference type="ARBA" id="ARBA00010333"/>
    </source>
</evidence>
<evidence type="ECO:0000313" key="6">
    <source>
        <dbReference type="EMBL" id="TBU95995.1"/>
    </source>
</evidence>
<dbReference type="EMBL" id="QJUP01000014">
    <property type="protein sequence ID" value="TBU95995.1"/>
    <property type="molecule type" value="Genomic_DNA"/>
</dbReference>
<organism evidence="6 7">
    <name type="scientific">Stutzerimonas kirkiae</name>
    <dbReference type="NCBI Taxonomy" id="2211392"/>
    <lineage>
        <taxon>Bacteria</taxon>
        <taxon>Pseudomonadati</taxon>
        <taxon>Pseudomonadota</taxon>
        <taxon>Gammaproteobacteria</taxon>
        <taxon>Pseudomonadales</taxon>
        <taxon>Pseudomonadaceae</taxon>
        <taxon>Stutzerimonas</taxon>
    </lineage>
</organism>
<dbReference type="PANTHER" id="PTHR30085">
    <property type="entry name" value="AMINO ACID ABC TRANSPORTER PERMEASE"/>
    <property type="match status" value="1"/>
</dbReference>
<keyword evidence="3 4" id="KW-0732">Signal</keyword>
<dbReference type="RefSeq" id="WP_131184176.1">
    <property type="nucleotide sequence ID" value="NZ_QJUO01000010.1"/>
</dbReference>
<dbReference type="Pfam" id="PF00497">
    <property type="entry name" value="SBP_bac_3"/>
    <property type="match status" value="1"/>
</dbReference>
<dbReference type="SUPFAM" id="SSF53850">
    <property type="entry name" value="Periplasmic binding protein-like II"/>
    <property type="match status" value="1"/>
</dbReference>
<dbReference type="CDD" id="cd13688">
    <property type="entry name" value="PBP2_GltI_DEBP"/>
    <property type="match status" value="1"/>
</dbReference>